<sequence length="61" mass="7169">MLNFQAYMDVRFRFVGGDILLPKLDISYLFKYIKSLRHNATTNDILIVSIFLHIIFSKFGI</sequence>
<dbReference type="Proteomes" id="UP000580250">
    <property type="component" value="Unassembled WGS sequence"/>
</dbReference>
<organism evidence="1 2">
    <name type="scientific">Meloidogyne enterolobii</name>
    <name type="common">Root-knot nematode worm</name>
    <name type="synonym">Meloidogyne mayaguensis</name>
    <dbReference type="NCBI Taxonomy" id="390850"/>
    <lineage>
        <taxon>Eukaryota</taxon>
        <taxon>Metazoa</taxon>
        <taxon>Ecdysozoa</taxon>
        <taxon>Nematoda</taxon>
        <taxon>Chromadorea</taxon>
        <taxon>Rhabditida</taxon>
        <taxon>Tylenchina</taxon>
        <taxon>Tylenchomorpha</taxon>
        <taxon>Tylenchoidea</taxon>
        <taxon>Meloidogynidae</taxon>
        <taxon>Meloidogyninae</taxon>
        <taxon>Meloidogyne</taxon>
    </lineage>
</organism>
<evidence type="ECO:0000313" key="2">
    <source>
        <dbReference type="Proteomes" id="UP000580250"/>
    </source>
</evidence>
<dbReference type="AlphaFoldDB" id="A0A6V7WQ59"/>
<evidence type="ECO:0000313" key="1">
    <source>
        <dbReference type="EMBL" id="CAD2189140.1"/>
    </source>
</evidence>
<accession>A0A6V7WQ59</accession>
<gene>
    <name evidence="1" type="ORF">MENT_LOCUS41844</name>
</gene>
<protein>
    <submittedName>
        <fullName evidence="1">Uncharacterized protein</fullName>
    </submittedName>
</protein>
<reference evidence="1 2" key="1">
    <citation type="submission" date="2020-08" db="EMBL/GenBank/DDBJ databases">
        <authorList>
            <person name="Koutsovoulos G."/>
            <person name="Danchin GJ E."/>
        </authorList>
    </citation>
    <scope>NUCLEOTIDE SEQUENCE [LARGE SCALE GENOMIC DNA]</scope>
</reference>
<name>A0A6V7WQ59_MELEN</name>
<proteinExistence type="predicted"/>
<dbReference type="EMBL" id="CAJEWN010000734">
    <property type="protein sequence ID" value="CAD2189140.1"/>
    <property type="molecule type" value="Genomic_DNA"/>
</dbReference>
<comment type="caution">
    <text evidence="1">The sequence shown here is derived from an EMBL/GenBank/DDBJ whole genome shotgun (WGS) entry which is preliminary data.</text>
</comment>